<dbReference type="Pfam" id="PF00015">
    <property type="entry name" value="MCPsignal"/>
    <property type="match status" value="1"/>
</dbReference>
<dbReference type="GO" id="GO:0006935">
    <property type="term" value="P:chemotaxis"/>
    <property type="evidence" value="ECO:0007669"/>
    <property type="project" value="UniProtKB-KW"/>
</dbReference>
<feature type="domain" description="Methyl-accepting transducer" evidence="6">
    <location>
        <begin position="233"/>
        <end position="462"/>
    </location>
</feature>
<evidence type="ECO:0000256" key="1">
    <source>
        <dbReference type="ARBA" id="ARBA00022481"/>
    </source>
</evidence>
<dbReference type="OrthoDB" id="9760371at2"/>
<keyword evidence="3" id="KW-0807">Transducer</keyword>
<evidence type="ECO:0000259" key="6">
    <source>
        <dbReference type="PROSITE" id="PS50111"/>
    </source>
</evidence>
<dbReference type="RefSeq" id="WP_052515233.1">
    <property type="nucleotide sequence ID" value="NZ_AZAC01000019.1"/>
</dbReference>
<dbReference type="SUPFAM" id="SSF58104">
    <property type="entry name" value="Methyl-accepting chemotaxis protein (MCP) signaling domain"/>
    <property type="match status" value="1"/>
</dbReference>
<dbReference type="PROSITE" id="PS50111">
    <property type="entry name" value="CHEMOTAXIS_TRANSDUC_2"/>
    <property type="match status" value="1"/>
</dbReference>
<dbReference type="Pfam" id="PF12729">
    <property type="entry name" value="4HB_MCP_1"/>
    <property type="match status" value="1"/>
</dbReference>
<evidence type="ECO:0000256" key="3">
    <source>
        <dbReference type="PROSITE-ProRule" id="PRU00284"/>
    </source>
</evidence>
<proteinExistence type="inferred from homology"/>
<dbReference type="STRING" id="1429043.X474_16000"/>
<reference evidence="7 8" key="1">
    <citation type="submission" date="2013-11" db="EMBL/GenBank/DDBJ databases">
        <title>Metagenomic analysis of a methanogenic consortium involved in long chain n-alkane degradation.</title>
        <authorList>
            <person name="Davidova I.A."/>
            <person name="Callaghan A.V."/>
            <person name="Wawrik B."/>
            <person name="Pruitt S."/>
            <person name="Marks C."/>
            <person name="Duncan K.E."/>
            <person name="Suflita J.M."/>
        </authorList>
    </citation>
    <scope>NUCLEOTIDE SEQUENCE [LARGE SCALE GENOMIC DNA]</scope>
    <source>
        <strain evidence="7 8">SPR</strain>
    </source>
</reference>
<dbReference type="InterPro" id="IPR024478">
    <property type="entry name" value="HlyB_4HB_MCP"/>
</dbReference>
<dbReference type="Gene3D" id="1.10.287.950">
    <property type="entry name" value="Methyl-accepting chemotaxis protein"/>
    <property type="match status" value="1"/>
</dbReference>
<keyword evidence="5" id="KW-0812">Transmembrane</keyword>
<feature type="coiled-coil region" evidence="4">
    <location>
        <begin position="448"/>
        <end position="478"/>
    </location>
</feature>
<keyword evidence="1" id="KW-0488">Methylation</keyword>
<name>A0A0D2GDQ5_9BACT</name>
<dbReference type="InterPro" id="IPR051310">
    <property type="entry name" value="MCP_chemotaxis"/>
</dbReference>
<dbReference type="Proteomes" id="UP000032233">
    <property type="component" value="Unassembled WGS sequence"/>
</dbReference>
<feature type="coiled-coil region" evidence="4">
    <location>
        <begin position="154"/>
        <end position="184"/>
    </location>
</feature>
<gene>
    <name evidence="7" type="ORF">X474_16000</name>
</gene>
<organism evidence="7 8">
    <name type="scientific">Dethiosulfatarculus sandiegensis</name>
    <dbReference type="NCBI Taxonomy" id="1429043"/>
    <lineage>
        <taxon>Bacteria</taxon>
        <taxon>Pseudomonadati</taxon>
        <taxon>Thermodesulfobacteriota</taxon>
        <taxon>Desulfarculia</taxon>
        <taxon>Desulfarculales</taxon>
        <taxon>Desulfarculaceae</taxon>
        <taxon>Dethiosulfatarculus</taxon>
    </lineage>
</organism>
<dbReference type="AlphaFoldDB" id="A0A0D2GDQ5"/>
<keyword evidence="5" id="KW-1133">Transmembrane helix</keyword>
<dbReference type="GO" id="GO:0004888">
    <property type="term" value="F:transmembrane signaling receptor activity"/>
    <property type="evidence" value="ECO:0007669"/>
    <property type="project" value="TreeGrafter"/>
</dbReference>
<feature type="transmembrane region" description="Helical" evidence="5">
    <location>
        <begin position="13"/>
        <end position="32"/>
    </location>
</feature>
<keyword evidence="4" id="KW-0175">Coiled coil</keyword>
<sequence length="500" mass="54100">MAVLSNLKVGGKLVLSFVIMIIFMVIIGLTGVKGTHEIQQNLEIIFAERLPCSDYLLQADRDLQQLLIAERTLMFTDSKSDEFNLLLKEYELNLNQANDRWNKYKALASTEAEKATFPKYQAARQEWAKISRKVLELRKSNKKDDQKLAQKLSLGEAKQKFEAMRDHLDKLQDLNLEIIQSEHKKASESYRSQLISLLIILALGILAGIGLSLGIGRSITKSLRGVIKNLHNISDQVFAASEQTAGAGHSLAEASAEQAASLEETSASLEEMDSMTRQNSDNAQQADNRMGEVTNIVGKANTAMGELKTAMTEIDKASDETASIIKTIDNIAFQTNLLALNAAVEAARAGIHGAGFAVVADEVRSLAMRTAEAAHNTQNLIADNMKIIKNGTELVSTTDDAFGEVAQSASKAVELVSEIAVGNKEQSQGIEQVNIAVVGMNKVTQSLAANAEESAAGAEELRAQAKNMIALVANLESLVGGVSTRRKTSSKGQKTIPFKG</sequence>
<evidence type="ECO:0000256" key="5">
    <source>
        <dbReference type="SAM" id="Phobius"/>
    </source>
</evidence>
<accession>A0A0D2GDQ5</accession>
<comment type="caution">
    <text evidence="7">The sequence shown here is derived from an EMBL/GenBank/DDBJ whole genome shotgun (WGS) entry which is preliminary data.</text>
</comment>
<evidence type="ECO:0000313" key="7">
    <source>
        <dbReference type="EMBL" id="KIX13067.1"/>
    </source>
</evidence>
<dbReference type="GO" id="GO:0007165">
    <property type="term" value="P:signal transduction"/>
    <property type="evidence" value="ECO:0007669"/>
    <property type="project" value="UniProtKB-KW"/>
</dbReference>
<protein>
    <recommendedName>
        <fullName evidence="6">Methyl-accepting transducer domain-containing protein</fullName>
    </recommendedName>
</protein>
<dbReference type="InterPro" id="IPR004089">
    <property type="entry name" value="MCPsignal_dom"/>
</dbReference>
<dbReference type="EMBL" id="AZAC01000019">
    <property type="protein sequence ID" value="KIX13067.1"/>
    <property type="molecule type" value="Genomic_DNA"/>
</dbReference>
<dbReference type="PANTHER" id="PTHR43531">
    <property type="entry name" value="PROTEIN ICFG"/>
    <property type="match status" value="1"/>
</dbReference>
<evidence type="ECO:0000313" key="8">
    <source>
        <dbReference type="Proteomes" id="UP000032233"/>
    </source>
</evidence>
<dbReference type="PANTHER" id="PTHR43531:SF14">
    <property type="entry name" value="METHYL-ACCEPTING CHEMOTAXIS PROTEIN I-RELATED"/>
    <property type="match status" value="1"/>
</dbReference>
<evidence type="ECO:0000256" key="4">
    <source>
        <dbReference type="SAM" id="Coils"/>
    </source>
</evidence>
<dbReference type="GO" id="GO:0005886">
    <property type="term" value="C:plasma membrane"/>
    <property type="evidence" value="ECO:0007669"/>
    <property type="project" value="TreeGrafter"/>
</dbReference>
<dbReference type="SMART" id="SM00283">
    <property type="entry name" value="MA"/>
    <property type="match status" value="1"/>
</dbReference>
<dbReference type="InParanoid" id="A0A0D2GDQ5"/>
<feature type="coiled-coil region" evidence="4">
    <location>
        <begin position="80"/>
        <end position="107"/>
    </location>
</feature>
<keyword evidence="5" id="KW-0472">Membrane</keyword>
<evidence type="ECO:0000256" key="2">
    <source>
        <dbReference type="ARBA" id="ARBA00029447"/>
    </source>
</evidence>
<comment type="similarity">
    <text evidence="2">Belongs to the methyl-accepting chemotaxis (MCP) protein family.</text>
</comment>
<feature type="transmembrane region" description="Helical" evidence="5">
    <location>
        <begin position="194"/>
        <end position="215"/>
    </location>
</feature>
<keyword evidence="8" id="KW-1185">Reference proteome</keyword>